<dbReference type="PROSITE" id="PS50198">
    <property type="entry name" value="PPIC_PPIASE_2"/>
    <property type="match status" value="1"/>
</dbReference>
<reference evidence="7 8" key="1">
    <citation type="journal article" date="2018" name="Microb. Genom.">
        <title>Expanding an expanded genome: long-read sequencing of Trypanosoma cruzi.</title>
        <authorList>
            <person name="Berna L."/>
            <person name="Rodriguez M."/>
            <person name="Chiribao M.L."/>
            <person name="Parodi-Talice A."/>
            <person name="Pita S."/>
            <person name="Rijo G."/>
            <person name="Alvarez-Valin F."/>
            <person name="Robello C."/>
        </authorList>
    </citation>
    <scope>NUCLEOTIDE SEQUENCE [LARGE SCALE GENOMIC DNA]</scope>
    <source>
        <strain evidence="7 8">Dm28c</strain>
    </source>
</reference>
<dbReference type="AlphaFoldDB" id="A0A2V2UVP3"/>
<dbReference type="VEuPathDB" id="TriTrypDB:TCDM_13787"/>
<accession>A0A2V2UVP3</accession>
<organism evidence="7 8">
    <name type="scientific">Trypanosoma cruzi</name>
    <dbReference type="NCBI Taxonomy" id="5693"/>
    <lineage>
        <taxon>Eukaryota</taxon>
        <taxon>Discoba</taxon>
        <taxon>Euglenozoa</taxon>
        <taxon>Kinetoplastea</taxon>
        <taxon>Metakinetoplastina</taxon>
        <taxon>Trypanosomatida</taxon>
        <taxon>Trypanosomatidae</taxon>
        <taxon>Trypanosoma</taxon>
        <taxon>Schizotrypanum</taxon>
    </lineage>
</organism>
<dbReference type="EC" id="5.2.1.8" evidence="5"/>
<dbReference type="VEuPathDB" id="TriTrypDB:BCY84_12569"/>
<keyword evidence="2 4" id="KW-0697">Rotamase</keyword>
<evidence type="ECO:0000256" key="1">
    <source>
        <dbReference type="ARBA" id="ARBA00000971"/>
    </source>
</evidence>
<evidence type="ECO:0000259" key="6">
    <source>
        <dbReference type="PROSITE" id="PS50198"/>
    </source>
</evidence>
<dbReference type="GO" id="GO:0005829">
    <property type="term" value="C:cytosol"/>
    <property type="evidence" value="ECO:0007669"/>
    <property type="project" value="TreeGrafter"/>
</dbReference>
<dbReference type="PANTHER" id="PTHR10657:SF4">
    <property type="entry name" value="PEPTIDYL-PROLYL CIS-TRANS ISOMERASE-RELATED"/>
    <property type="match status" value="1"/>
</dbReference>
<dbReference type="PANTHER" id="PTHR10657">
    <property type="entry name" value="PEPTIDYL-PROLYL CIS-TRANS ISOMERASE"/>
    <property type="match status" value="1"/>
</dbReference>
<dbReference type="VEuPathDB" id="TriTrypDB:TcCLB.509611.20"/>
<dbReference type="InterPro" id="IPR023058">
    <property type="entry name" value="PPIase_PpiC_CS"/>
</dbReference>
<dbReference type="Gene3D" id="3.10.50.40">
    <property type="match status" value="1"/>
</dbReference>
<dbReference type="EMBL" id="PRFA01000078">
    <property type="protein sequence ID" value="PWU88199.1"/>
    <property type="molecule type" value="Genomic_DNA"/>
</dbReference>
<dbReference type="InterPro" id="IPR000297">
    <property type="entry name" value="PPIase_PpiC"/>
</dbReference>
<gene>
    <name evidence="7" type="ORF">C4B63_78g85c</name>
</gene>
<dbReference type="SUPFAM" id="SSF54534">
    <property type="entry name" value="FKBP-like"/>
    <property type="match status" value="1"/>
</dbReference>
<feature type="domain" description="PpiC" evidence="6">
    <location>
        <begin position="4"/>
        <end position="117"/>
    </location>
</feature>
<keyword evidence="3 4" id="KW-0413">Isomerase</keyword>
<dbReference type="GO" id="GO:0005634">
    <property type="term" value="C:nucleus"/>
    <property type="evidence" value="ECO:0007669"/>
    <property type="project" value="TreeGrafter"/>
</dbReference>
<evidence type="ECO:0000256" key="2">
    <source>
        <dbReference type="ARBA" id="ARBA00023110"/>
    </source>
</evidence>
<sequence>MVKGDCIRAAHLLIKFDGSRNCVSHRTGKSTADVTYDAALAELKQWAKRIADGEITFEDAARQRSDCGSYNSGGDLGFFGPGVMMKPFEDAARSLNVGEVSGVVRTESGLHIIKRLA</sequence>
<evidence type="ECO:0000313" key="8">
    <source>
        <dbReference type="Proteomes" id="UP000246121"/>
    </source>
</evidence>
<proteinExistence type="predicted"/>
<dbReference type="VEuPathDB" id="TriTrypDB:TcCLB.508567.70"/>
<protein>
    <recommendedName>
        <fullName evidence="5">Peptidyl-prolyl cis-trans isomerase</fullName>
        <ecNumber evidence="5">5.2.1.8</ecNumber>
    </recommendedName>
</protein>
<dbReference type="VEuPathDB" id="TriTrypDB:TcBrA4_0001690"/>
<name>A0A2V2UVP3_TRYCR</name>
<dbReference type="VEuPathDB" id="TriTrypDB:TcCL_NonESM01035"/>
<comment type="caution">
    <text evidence="7">The sequence shown here is derived from an EMBL/GenBank/DDBJ whole genome shotgun (WGS) entry which is preliminary data.</text>
</comment>
<comment type="catalytic activity">
    <reaction evidence="1 5">
        <text>[protein]-peptidylproline (omega=180) = [protein]-peptidylproline (omega=0)</text>
        <dbReference type="Rhea" id="RHEA:16237"/>
        <dbReference type="Rhea" id="RHEA-COMP:10747"/>
        <dbReference type="Rhea" id="RHEA-COMP:10748"/>
        <dbReference type="ChEBI" id="CHEBI:83833"/>
        <dbReference type="ChEBI" id="CHEBI:83834"/>
        <dbReference type="EC" id="5.2.1.8"/>
    </reaction>
</comment>
<dbReference type="OrthoDB" id="2530521at2759"/>
<dbReference type="InterPro" id="IPR051370">
    <property type="entry name" value="PPIase_Pin1"/>
</dbReference>
<dbReference type="PROSITE" id="PS01096">
    <property type="entry name" value="PPIC_PPIASE_1"/>
    <property type="match status" value="1"/>
</dbReference>
<evidence type="ECO:0000313" key="7">
    <source>
        <dbReference type="EMBL" id="PWU88199.1"/>
    </source>
</evidence>
<dbReference type="Pfam" id="PF00639">
    <property type="entry name" value="Rotamase"/>
    <property type="match status" value="1"/>
</dbReference>
<dbReference type="VEuPathDB" id="TriTrypDB:TcG_03756"/>
<evidence type="ECO:0000256" key="4">
    <source>
        <dbReference type="PROSITE-ProRule" id="PRU00278"/>
    </source>
</evidence>
<dbReference type="InterPro" id="IPR046357">
    <property type="entry name" value="PPIase_dom_sf"/>
</dbReference>
<dbReference type="Proteomes" id="UP000246121">
    <property type="component" value="Unassembled WGS sequence"/>
</dbReference>
<dbReference type="VEuPathDB" id="TriTrypDB:C4B63_78g85c"/>
<evidence type="ECO:0000256" key="5">
    <source>
        <dbReference type="RuleBase" id="RU363014"/>
    </source>
</evidence>
<dbReference type="VEuPathDB" id="TriTrypDB:C3747_15g1033c"/>
<dbReference type="GO" id="GO:0003755">
    <property type="term" value="F:peptidyl-prolyl cis-trans isomerase activity"/>
    <property type="evidence" value="ECO:0007669"/>
    <property type="project" value="UniProtKB-UniRule"/>
</dbReference>
<evidence type="ECO:0000256" key="3">
    <source>
        <dbReference type="ARBA" id="ARBA00023235"/>
    </source>
</evidence>